<dbReference type="EMBL" id="CM047747">
    <property type="protein sequence ID" value="KAJ0017097.1"/>
    <property type="molecule type" value="Genomic_DNA"/>
</dbReference>
<reference evidence="2" key="1">
    <citation type="journal article" date="2023" name="G3 (Bethesda)">
        <title>Genome assembly and association tests identify interacting loci associated with vigor, precocity, and sex in interspecific pistachio rootstocks.</title>
        <authorList>
            <person name="Palmer W."/>
            <person name="Jacygrad E."/>
            <person name="Sagayaradj S."/>
            <person name="Cavanaugh K."/>
            <person name="Han R."/>
            <person name="Bertier L."/>
            <person name="Beede B."/>
            <person name="Kafkas S."/>
            <person name="Golino D."/>
            <person name="Preece J."/>
            <person name="Michelmore R."/>
        </authorList>
    </citation>
    <scope>NUCLEOTIDE SEQUENCE [LARGE SCALE GENOMIC DNA]</scope>
</reference>
<sequence>MAASTLTPISNSWAKSRLLHPFSSSSSSSSFVDLGFSSKSITLKKKKPNSRVYSALHSPSVLHFPKQPYQNQVIPKENSPVKPTKTHHQWNLLQRAAAMAFDMAESALITRERQHPLPKTADPRVQICGNFAPVPEQPVQHSLPVTGSIPQCINGVYIRNGANPLFEPVAGHHFFDGDGMVHAVSIDNGNASYACRFTETQRLVQEKELGRPVFPKAIGELHGHNGVARLLLFYARGLFGLLDHKQGTGVANAGLVYFNNRLLAMSEDDLPYQVRISPSGDLETVGRYNFDEQLTSTMIAHPKVDPISKELFALSYDVVQKPYLKYFRFSPDGTKSPDVEIPLEMPTMMHDFAITENFVVIPDQQVVFKLQEMIKGGSPVIYDKNKKSRFGILAKNATDAKDIIWIESPDTFCFHLWNAWEEPESDEVVVIGSCMTPADSIFNECDESLKSVLSEIRLNLKTGKSTRRPILSQSDQVNLEAGMVNRNRLGRKTRFAYLAIAEPWPKVSGFAKVDLSTGEVKKYIYGDRKYGGEPFFLPTDANSENEDDGYILAFVHNEKTWKSELQIVNANNLQLEASVKLPSRVPYGFHGTFVEAKDLVNQA</sequence>
<gene>
    <name evidence="1" type="ORF">Pint_09953</name>
</gene>
<organism evidence="1 2">
    <name type="scientific">Pistacia integerrima</name>
    <dbReference type="NCBI Taxonomy" id="434235"/>
    <lineage>
        <taxon>Eukaryota</taxon>
        <taxon>Viridiplantae</taxon>
        <taxon>Streptophyta</taxon>
        <taxon>Embryophyta</taxon>
        <taxon>Tracheophyta</taxon>
        <taxon>Spermatophyta</taxon>
        <taxon>Magnoliopsida</taxon>
        <taxon>eudicotyledons</taxon>
        <taxon>Gunneridae</taxon>
        <taxon>Pentapetalae</taxon>
        <taxon>rosids</taxon>
        <taxon>malvids</taxon>
        <taxon>Sapindales</taxon>
        <taxon>Anacardiaceae</taxon>
        <taxon>Pistacia</taxon>
    </lineage>
</organism>
<proteinExistence type="predicted"/>
<dbReference type="Proteomes" id="UP001163603">
    <property type="component" value="Chromosome 12"/>
</dbReference>
<evidence type="ECO:0000313" key="1">
    <source>
        <dbReference type="EMBL" id="KAJ0017097.1"/>
    </source>
</evidence>
<keyword evidence="2" id="KW-1185">Reference proteome</keyword>
<protein>
    <submittedName>
        <fullName evidence="1">Uncharacterized protein</fullName>
    </submittedName>
</protein>
<accession>A0ACC0XGB5</accession>
<comment type="caution">
    <text evidence="1">The sequence shown here is derived from an EMBL/GenBank/DDBJ whole genome shotgun (WGS) entry which is preliminary data.</text>
</comment>
<evidence type="ECO:0000313" key="2">
    <source>
        <dbReference type="Proteomes" id="UP001163603"/>
    </source>
</evidence>
<name>A0ACC0XGB5_9ROSI</name>